<evidence type="ECO:0000313" key="2">
    <source>
        <dbReference type="EMBL" id="NJP33554.1"/>
    </source>
</evidence>
<evidence type="ECO:0000256" key="1">
    <source>
        <dbReference type="SAM" id="MobiDB-lite"/>
    </source>
</evidence>
<reference evidence="2 3" key="1">
    <citation type="submission" date="2020-03" db="EMBL/GenBank/DDBJ databases">
        <title>WGS of actinomycetes isolated from Thailand.</title>
        <authorList>
            <person name="Thawai C."/>
        </authorList>
    </citation>
    <scope>NUCLEOTIDE SEQUENCE [LARGE SCALE GENOMIC DNA]</scope>
    <source>
        <strain evidence="2 3">HSS6-12</strain>
    </source>
</reference>
<feature type="compositionally biased region" description="Low complexity" evidence="1">
    <location>
        <begin position="267"/>
        <end position="276"/>
    </location>
</feature>
<sequence>MVIDDRPPVEAARWRTAWARLEDDRRRQAYGEATAAWQRHHDHLVRLRVEAAGFRGCRPPAAGLPVEFEDDEVIYRIVPAAQLVEVSARHSPGLPVPGVTTGVRPGPFRRRTPRGLRALDAGTVVVTDRRVTFSGRHADREWRYADVSGLAHHPDAPLSLLHTVDGRRLAGLLTPPASVLNARFYLTLAFADATGERAAVAAEIDDLLAAHEAAPPTPPPPARPADAPLTALRPDRRAGTALALAATVVALGTGVFGSAPTDEPYRAEAGASGPGAADPPPAADPSRAADPPTTGPSPSTAPDTTPLGTTGRAPAPAGPAVAPRAPGTAAHAATRDHGPGPAPTARPTTGPAPTTAAPSTAPPPSAAPSPSPSTAPGAPQLVTVCLDPISLPLVDPLRCPKAPS</sequence>
<feature type="compositionally biased region" description="Low complexity" evidence="1">
    <location>
        <begin position="343"/>
        <end position="359"/>
    </location>
</feature>
<feature type="region of interest" description="Disordered" evidence="1">
    <location>
        <begin position="261"/>
        <end position="380"/>
    </location>
</feature>
<evidence type="ECO:0000313" key="3">
    <source>
        <dbReference type="Proteomes" id="UP000783871"/>
    </source>
</evidence>
<organism evidence="2 3">
    <name type="scientific">Micromonospora thermarum</name>
    <dbReference type="NCBI Taxonomy" id="2720024"/>
    <lineage>
        <taxon>Bacteria</taxon>
        <taxon>Bacillati</taxon>
        <taxon>Actinomycetota</taxon>
        <taxon>Actinomycetes</taxon>
        <taxon>Micromonosporales</taxon>
        <taxon>Micromonosporaceae</taxon>
        <taxon>Micromonospora</taxon>
    </lineage>
</organism>
<proteinExistence type="predicted"/>
<dbReference type="RefSeq" id="WP_168001928.1">
    <property type="nucleotide sequence ID" value="NZ_JAATEO010000017.1"/>
</dbReference>
<name>A0ABX0Z9A9_9ACTN</name>
<comment type="caution">
    <text evidence="2">The sequence shown here is derived from an EMBL/GenBank/DDBJ whole genome shotgun (WGS) entry which is preliminary data.</text>
</comment>
<dbReference type="Proteomes" id="UP000783871">
    <property type="component" value="Unassembled WGS sequence"/>
</dbReference>
<dbReference type="EMBL" id="JAATEO010000017">
    <property type="protein sequence ID" value="NJP33554.1"/>
    <property type="molecule type" value="Genomic_DNA"/>
</dbReference>
<feature type="compositionally biased region" description="Pro residues" evidence="1">
    <location>
        <begin position="360"/>
        <end position="373"/>
    </location>
</feature>
<feature type="compositionally biased region" description="Low complexity" evidence="1">
    <location>
        <begin position="284"/>
        <end position="332"/>
    </location>
</feature>
<gene>
    <name evidence="2" type="ORF">HCJ94_16590</name>
</gene>
<keyword evidence="3" id="KW-1185">Reference proteome</keyword>
<accession>A0ABX0Z9A9</accession>
<protein>
    <submittedName>
        <fullName evidence="2">Uncharacterized protein</fullName>
    </submittedName>
</protein>